<proteinExistence type="predicted"/>
<evidence type="ECO:0000256" key="4">
    <source>
        <dbReference type="ARBA" id="ARBA00023004"/>
    </source>
</evidence>
<dbReference type="InterPro" id="IPR001486">
    <property type="entry name" value="Hemoglobin_trunc"/>
</dbReference>
<reference evidence="6" key="1">
    <citation type="journal article" date="2019" name="Int. J. Syst. Evol. Microbiol.">
        <title>The Global Catalogue of Microorganisms (GCM) 10K type strain sequencing project: providing services to taxonomists for standard genome sequencing and annotation.</title>
        <authorList>
            <consortium name="The Broad Institute Genomics Platform"/>
            <consortium name="The Broad Institute Genome Sequencing Center for Infectious Disease"/>
            <person name="Wu L."/>
            <person name="Ma J."/>
        </authorList>
    </citation>
    <scope>NUCLEOTIDE SEQUENCE [LARGE SCALE GENOMIC DNA]</scope>
    <source>
        <strain evidence="6">CCUG 55995</strain>
    </source>
</reference>
<dbReference type="Pfam" id="PF01152">
    <property type="entry name" value="Bac_globin"/>
    <property type="match status" value="1"/>
</dbReference>
<dbReference type="CDD" id="cd08916">
    <property type="entry name" value="TrHb3_P"/>
    <property type="match status" value="1"/>
</dbReference>
<accession>A0ABV9I3N0</accession>
<dbReference type="InterPro" id="IPR012292">
    <property type="entry name" value="Globin/Proto"/>
</dbReference>
<evidence type="ECO:0000256" key="3">
    <source>
        <dbReference type="ARBA" id="ARBA00022723"/>
    </source>
</evidence>
<dbReference type="RefSeq" id="WP_380059983.1">
    <property type="nucleotide sequence ID" value="NZ_JBHSEI010000001.1"/>
</dbReference>
<evidence type="ECO:0000256" key="1">
    <source>
        <dbReference type="ARBA" id="ARBA00022448"/>
    </source>
</evidence>
<evidence type="ECO:0000256" key="2">
    <source>
        <dbReference type="ARBA" id="ARBA00022617"/>
    </source>
</evidence>
<gene>
    <name evidence="5" type="ORF">ACFO0D_01190</name>
</gene>
<organism evidence="5 6">
    <name type="scientific">Deinococcus hohokamensis</name>
    <dbReference type="NCBI Taxonomy" id="309883"/>
    <lineage>
        <taxon>Bacteria</taxon>
        <taxon>Thermotogati</taxon>
        <taxon>Deinococcota</taxon>
        <taxon>Deinococci</taxon>
        <taxon>Deinococcales</taxon>
        <taxon>Deinococcaceae</taxon>
        <taxon>Deinococcus</taxon>
    </lineage>
</organism>
<keyword evidence="6" id="KW-1185">Reference proteome</keyword>
<dbReference type="Proteomes" id="UP001595952">
    <property type="component" value="Unassembled WGS sequence"/>
</dbReference>
<keyword evidence="2" id="KW-0349">Heme</keyword>
<keyword evidence="3" id="KW-0479">Metal-binding</keyword>
<sequence>MTKTVPEPAELAGFSVQGLDALLPATLRLQTLSPLPGVPVAAPETLARCGGLLVPHDGEPVADVRDRPDRWAALALVTQALRRDLPVLAWGSGAALMARALGAPVQAVHVQAAGPQHPVQSPERAGAPRGATLLLGSPEAPAHWQLGRVRAWAGTELPAELLAAFLGALPQERSRRPGSPLEALGGEATLRRVLTDFYDRARRDELLGPVFGAHVTDWAAHLDQVTAFWVTMLGGGARWTGHLGGVHAGLGVQAQHLSRWLELFAQAVQAHLPPAAAADLIRRAETMGARLGPRRQR</sequence>
<evidence type="ECO:0000313" key="5">
    <source>
        <dbReference type="EMBL" id="MFC4636944.1"/>
    </source>
</evidence>
<keyword evidence="4" id="KW-0408">Iron</keyword>
<dbReference type="Gene3D" id="1.10.490.10">
    <property type="entry name" value="Globins"/>
    <property type="match status" value="1"/>
</dbReference>
<dbReference type="InterPro" id="IPR009050">
    <property type="entry name" value="Globin-like_sf"/>
</dbReference>
<dbReference type="SUPFAM" id="SSF46458">
    <property type="entry name" value="Globin-like"/>
    <property type="match status" value="1"/>
</dbReference>
<keyword evidence="1" id="KW-0813">Transport</keyword>
<name>A0ABV9I3N0_9DEIO</name>
<evidence type="ECO:0000313" key="6">
    <source>
        <dbReference type="Proteomes" id="UP001595952"/>
    </source>
</evidence>
<protein>
    <submittedName>
        <fullName evidence="5">Globin</fullName>
    </submittedName>
</protein>
<dbReference type="EMBL" id="JBHSEI010000001">
    <property type="protein sequence ID" value="MFC4636944.1"/>
    <property type="molecule type" value="Genomic_DNA"/>
</dbReference>
<comment type="caution">
    <text evidence="5">The sequence shown here is derived from an EMBL/GenBank/DDBJ whole genome shotgun (WGS) entry which is preliminary data.</text>
</comment>